<feature type="domain" description="Fatty acid desaturase N-terminal" evidence="8">
    <location>
        <begin position="278"/>
        <end position="334"/>
    </location>
</feature>
<feature type="transmembrane region" description="Helical" evidence="6">
    <location>
        <begin position="451"/>
        <end position="468"/>
    </location>
</feature>
<dbReference type="AlphaFoldDB" id="A0A8J5F235"/>
<dbReference type="InterPro" id="IPR021863">
    <property type="entry name" value="FAS_N"/>
</dbReference>
<dbReference type="GO" id="GO:0006629">
    <property type="term" value="P:lipid metabolic process"/>
    <property type="evidence" value="ECO:0007669"/>
    <property type="project" value="InterPro"/>
</dbReference>
<dbReference type="InterPro" id="IPR005804">
    <property type="entry name" value="FA_desaturase_dom"/>
</dbReference>
<dbReference type="Proteomes" id="UP000734854">
    <property type="component" value="Unassembled WGS sequence"/>
</dbReference>
<comment type="pathway">
    <text evidence="2">Lipid metabolism.</text>
</comment>
<feature type="transmembrane region" description="Helical" evidence="6">
    <location>
        <begin position="358"/>
        <end position="376"/>
    </location>
</feature>
<evidence type="ECO:0000259" key="8">
    <source>
        <dbReference type="Pfam" id="PF11960"/>
    </source>
</evidence>
<proteinExistence type="inferred from homology"/>
<evidence type="ECO:0000256" key="5">
    <source>
        <dbReference type="ARBA" id="ARBA00023136"/>
    </source>
</evidence>
<feature type="transmembrane region" description="Helical" evidence="6">
    <location>
        <begin position="327"/>
        <end position="346"/>
    </location>
</feature>
<dbReference type="GO" id="GO:0016717">
    <property type="term" value="F:oxidoreductase activity, acting on paired donors, with oxidation of a pair of donors resulting in the reduction of molecular oxygen to two molecules of water"/>
    <property type="evidence" value="ECO:0007669"/>
    <property type="project" value="InterPro"/>
</dbReference>
<evidence type="ECO:0000313" key="9">
    <source>
        <dbReference type="EMBL" id="KAG6479100.1"/>
    </source>
</evidence>
<feature type="transmembrane region" description="Helical" evidence="6">
    <location>
        <begin position="388"/>
        <end position="409"/>
    </location>
</feature>
<comment type="caution">
    <text evidence="9">The sequence shown here is derived from an EMBL/GenBank/DDBJ whole genome shotgun (WGS) entry which is preliminary data.</text>
</comment>
<name>A0A8J5F235_ZINOF</name>
<evidence type="ECO:0000256" key="3">
    <source>
        <dbReference type="ARBA" id="ARBA00009295"/>
    </source>
</evidence>
<keyword evidence="10" id="KW-1185">Reference proteome</keyword>
<evidence type="ECO:0000256" key="4">
    <source>
        <dbReference type="ARBA" id="ARBA00023002"/>
    </source>
</evidence>
<comment type="similarity">
    <text evidence="3">Belongs to the fatty acid desaturase type 1 family.</text>
</comment>
<protein>
    <submittedName>
        <fullName evidence="9">Uncharacterized protein</fullName>
    </submittedName>
</protein>
<evidence type="ECO:0000256" key="6">
    <source>
        <dbReference type="SAM" id="Phobius"/>
    </source>
</evidence>
<keyword evidence="6" id="KW-0812">Transmembrane</keyword>
<accession>A0A8J5F235</accession>
<comment type="subcellular location">
    <subcellularLocation>
        <location evidence="1">Membrane</location>
    </subcellularLocation>
</comment>
<gene>
    <name evidence="9" type="ORF">ZIOFF_062560</name>
</gene>
<dbReference type="Pfam" id="PF00487">
    <property type="entry name" value="FA_desaturase"/>
    <property type="match status" value="1"/>
</dbReference>
<feature type="domain" description="Fatty acid desaturase" evidence="7">
    <location>
        <begin position="357"/>
        <end position="618"/>
    </location>
</feature>
<dbReference type="PANTHER" id="PTHR32100">
    <property type="entry name" value="OMEGA-6 FATTY ACID DESATURASE, CHLOROPLASTIC"/>
    <property type="match status" value="1"/>
</dbReference>
<feature type="transmembrane region" description="Helical" evidence="6">
    <location>
        <begin position="497"/>
        <end position="515"/>
    </location>
</feature>
<dbReference type="GO" id="GO:0016020">
    <property type="term" value="C:membrane"/>
    <property type="evidence" value="ECO:0007669"/>
    <property type="project" value="UniProtKB-SubCell"/>
</dbReference>
<dbReference type="CDD" id="cd03507">
    <property type="entry name" value="Delta12-FADS-like"/>
    <property type="match status" value="1"/>
</dbReference>
<reference evidence="9 10" key="1">
    <citation type="submission" date="2020-08" db="EMBL/GenBank/DDBJ databases">
        <title>Plant Genome Project.</title>
        <authorList>
            <person name="Zhang R.-G."/>
        </authorList>
    </citation>
    <scope>NUCLEOTIDE SEQUENCE [LARGE SCALE GENOMIC DNA]</scope>
    <source>
        <tissue evidence="9">Rhizome</tissue>
    </source>
</reference>
<evidence type="ECO:0000256" key="2">
    <source>
        <dbReference type="ARBA" id="ARBA00005189"/>
    </source>
</evidence>
<organism evidence="9 10">
    <name type="scientific">Zingiber officinale</name>
    <name type="common">Ginger</name>
    <name type="synonym">Amomum zingiber</name>
    <dbReference type="NCBI Taxonomy" id="94328"/>
    <lineage>
        <taxon>Eukaryota</taxon>
        <taxon>Viridiplantae</taxon>
        <taxon>Streptophyta</taxon>
        <taxon>Embryophyta</taxon>
        <taxon>Tracheophyta</taxon>
        <taxon>Spermatophyta</taxon>
        <taxon>Magnoliopsida</taxon>
        <taxon>Liliopsida</taxon>
        <taxon>Zingiberales</taxon>
        <taxon>Zingiberaceae</taxon>
        <taxon>Zingiber</taxon>
    </lineage>
</organism>
<evidence type="ECO:0000313" key="10">
    <source>
        <dbReference type="Proteomes" id="UP000734854"/>
    </source>
</evidence>
<sequence>MVFRGMSVDAALAMGIFSNLDGGWRGYDDEEANDVVLGKNVLTIGIVSGDFDDTKGGASLKVSTVQINGYEIGRRSVKPAFSTCIVVDAQWPLATWGSSGLKWWTMASYHWRAEAGWPHAGKAEEEPGAGYKLDARTSEGVHRIWKCGTLDLESFGSLDEIPITGIQMNADKFTEGRPDSFKIGHLRANEARCANPNSWVSLDLSGSIGRRLAETFALARRPGSLSLVVQVVHHSIASLHMLPKSDLADLHLLLMLMVLPTVCDSAGMGAGGRMTVQEQEEATLRSGAGDKPLHRAPIEKPPFTLGQIKKAIPPHCFQRSVLRSFSYVVYDLILSGTFLYFALAVVPQLPTALAVFSWPLYWAAQGCVLTGVWVIAHECGHHAFSDYSLLDDVVGLVLHSALLVPYFSWKYSHRRHHSNTGSMERDEVFVPKQKTALPLYAKCINNPPGRLLSLAVTLTLGWPLYLAFNVSGRAYPRFACHFDPYGPIYSDRERAQIFVSDAGLLIAAFTIFRVAATYGGFWWLVRVYGVPLLIVNAWLVIITYLQHTHPALPHYDSTEWDWLRGALATVDRDYGILNRVFHSITDTHVAHHLFSTMPHYHAMEATKAIKPVLGEYYQFDGTPLLKAMWREARECIYVEADAGKRKGVFWYRKEI</sequence>
<dbReference type="InterPro" id="IPR012171">
    <property type="entry name" value="Fatty_acid_desaturase"/>
</dbReference>
<keyword evidence="4" id="KW-0560">Oxidoreductase</keyword>
<keyword evidence="6" id="KW-1133">Transmembrane helix</keyword>
<keyword evidence="5 6" id="KW-0472">Membrane</keyword>
<dbReference type="EMBL" id="JACMSC010000017">
    <property type="protein sequence ID" value="KAG6479100.1"/>
    <property type="molecule type" value="Genomic_DNA"/>
</dbReference>
<evidence type="ECO:0000259" key="7">
    <source>
        <dbReference type="Pfam" id="PF00487"/>
    </source>
</evidence>
<evidence type="ECO:0000256" key="1">
    <source>
        <dbReference type="ARBA" id="ARBA00004370"/>
    </source>
</evidence>
<feature type="transmembrane region" description="Helical" evidence="6">
    <location>
        <begin position="521"/>
        <end position="545"/>
    </location>
</feature>
<dbReference type="Pfam" id="PF11960">
    <property type="entry name" value="DUF3474"/>
    <property type="match status" value="1"/>
</dbReference>